<dbReference type="STRING" id="1137284.GCA_001418205_02162"/>
<keyword evidence="1" id="KW-0503">Monooxygenase</keyword>
<dbReference type="PANTHER" id="PTHR37811:SF2">
    <property type="entry name" value="ABM DOMAIN-CONTAINING PROTEIN"/>
    <property type="match status" value="1"/>
</dbReference>
<proteinExistence type="predicted"/>
<sequence length="97" mass="11505">MYAVIFKAKTKSPDAQYSETVKMMRELAFSQYNCQDFIAVTEGDQEIAISYWESETDIQNWHRDSRHAVAQQLGREKWYESYVVEVVKVERCYSFTD</sequence>
<protein>
    <submittedName>
        <fullName evidence="1">Heme-degrading monooxygenase HmoA and related ABM domain proteins</fullName>
    </submittedName>
</protein>
<dbReference type="AlphaFoldDB" id="A0A0K6IMH5"/>
<evidence type="ECO:0000313" key="2">
    <source>
        <dbReference type="Proteomes" id="UP000182769"/>
    </source>
</evidence>
<keyword evidence="1" id="KW-0560">Oxidoreductase</keyword>
<dbReference type="Gene3D" id="3.30.70.100">
    <property type="match status" value="1"/>
</dbReference>
<dbReference type="RefSeq" id="WP_055463238.1">
    <property type="nucleotide sequence ID" value="NZ_CYHG01000006.1"/>
</dbReference>
<dbReference type="InterPro" id="IPR011008">
    <property type="entry name" value="Dimeric_a/b-barrel"/>
</dbReference>
<gene>
    <name evidence="1" type="ORF">Ga0061065_106117</name>
</gene>
<organism evidence="1 2">
    <name type="scientific">Marinomonas fungiae</name>
    <dbReference type="NCBI Taxonomy" id="1137284"/>
    <lineage>
        <taxon>Bacteria</taxon>
        <taxon>Pseudomonadati</taxon>
        <taxon>Pseudomonadota</taxon>
        <taxon>Gammaproteobacteria</taxon>
        <taxon>Oceanospirillales</taxon>
        <taxon>Oceanospirillaceae</taxon>
        <taxon>Marinomonas</taxon>
    </lineage>
</organism>
<accession>A0A0K6IMH5</accession>
<dbReference type="SUPFAM" id="SSF54909">
    <property type="entry name" value="Dimeric alpha+beta barrel"/>
    <property type="match status" value="1"/>
</dbReference>
<dbReference type="EMBL" id="CYHG01000006">
    <property type="protein sequence ID" value="CUB04298.1"/>
    <property type="molecule type" value="Genomic_DNA"/>
</dbReference>
<dbReference type="Proteomes" id="UP000182769">
    <property type="component" value="Unassembled WGS sequence"/>
</dbReference>
<dbReference type="PANTHER" id="PTHR37811">
    <property type="entry name" value="BLL5343 PROTEIN"/>
    <property type="match status" value="1"/>
</dbReference>
<dbReference type="GO" id="GO:0004497">
    <property type="term" value="F:monooxygenase activity"/>
    <property type="evidence" value="ECO:0007669"/>
    <property type="project" value="UniProtKB-KW"/>
</dbReference>
<keyword evidence="2" id="KW-1185">Reference proteome</keyword>
<evidence type="ECO:0000313" key="1">
    <source>
        <dbReference type="EMBL" id="CUB04298.1"/>
    </source>
</evidence>
<dbReference type="OrthoDB" id="9797060at2"/>
<name>A0A0K6IMH5_9GAMM</name>
<dbReference type="InterPro" id="IPR052936">
    <property type="entry name" value="Jasmonate_Hydroxylase-like"/>
</dbReference>
<reference evidence="2" key="1">
    <citation type="submission" date="2015-08" db="EMBL/GenBank/DDBJ databases">
        <authorList>
            <person name="Varghese N."/>
        </authorList>
    </citation>
    <scope>NUCLEOTIDE SEQUENCE [LARGE SCALE GENOMIC DNA]</scope>
    <source>
        <strain evidence="2">JCM 18476</strain>
    </source>
</reference>